<dbReference type="OrthoDB" id="3034290at2759"/>
<dbReference type="Gene3D" id="1.20.1280.50">
    <property type="match status" value="1"/>
</dbReference>
<accession>A0A8H7CTE0</accession>
<comment type="caution">
    <text evidence="1">The sequence shown here is derived from an EMBL/GenBank/DDBJ whole genome shotgun (WGS) entry which is preliminary data.</text>
</comment>
<keyword evidence="2" id="KW-1185">Reference proteome</keyword>
<evidence type="ECO:0000313" key="2">
    <source>
        <dbReference type="Proteomes" id="UP000623467"/>
    </source>
</evidence>
<gene>
    <name evidence="1" type="ORF">MSAN_01815300</name>
</gene>
<protein>
    <recommendedName>
        <fullName evidence="3">F-box domain-containing protein</fullName>
    </recommendedName>
</protein>
<dbReference type="EMBL" id="JACAZH010000018">
    <property type="protein sequence ID" value="KAF7346768.1"/>
    <property type="molecule type" value="Genomic_DNA"/>
</dbReference>
<dbReference type="Proteomes" id="UP000623467">
    <property type="component" value="Unassembled WGS sequence"/>
</dbReference>
<proteinExistence type="predicted"/>
<evidence type="ECO:0008006" key="3">
    <source>
        <dbReference type="Google" id="ProtNLM"/>
    </source>
</evidence>
<sequence length="439" mass="49494">MSPELLFLDLAPEVISSILACCDISSVIAIAQTCQYLHCLAFHKSVWQSLLENLRGRSIIDLNYIPDVESLSTEDIIGVVRRLLTGPDAWNNPHPSHELVPATREITLHPESALTDPQSVKLLPSGRYVLLLNLNQLWCWNVAENRLIWTYSAAEEHTRLLAFAAEEPGGGGSLVIMICARTFLPAGVSENYVDIVRVNLETETHYSLLIARCPDSLTDYPFQQFDIRGDFAVISIYNAPPRHMVINWQKHSHFVIKDIDGQIVLLQRHIMVKTSSLDGEDEIHIVSNDALHSFLDSDCRTLVNTDFIKQSFSSVHVFDSPLQEGNYRVWIYTTPRTLDRSGLISYHLSIPVDGQPTWRGPTLWSEAEHVPRRFPYSGHAPVRMTGWFNGYTFLVPGPRGEGTRTRLILLRNLGPIDVGAYSASVTYITPSSIVIRYYE</sequence>
<name>A0A8H7CTE0_9AGAR</name>
<dbReference type="SUPFAM" id="SSF81383">
    <property type="entry name" value="F-box domain"/>
    <property type="match status" value="1"/>
</dbReference>
<dbReference type="InterPro" id="IPR036047">
    <property type="entry name" value="F-box-like_dom_sf"/>
</dbReference>
<reference evidence="1" key="1">
    <citation type="submission" date="2020-05" db="EMBL/GenBank/DDBJ databases">
        <title>Mycena genomes resolve the evolution of fungal bioluminescence.</title>
        <authorList>
            <person name="Tsai I.J."/>
        </authorList>
    </citation>
    <scope>NUCLEOTIDE SEQUENCE</scope>
    <source>
        <strain evidence="1">160909Yilan</strain>
    </source>
</reference>
<organism evidence="1 2">
    <name type="scientific">Mycena sanguinolenta</name>
    <dbReference type="NCBI Taxonomy" id="230812"/>
    <lineage>
        <taxon>Eukaryota</taxon>
        <taxon>Fungi</taxon>
        <taxon>Dikarya</taxon>
        <taxon>Basidiomycota</taxon>
        <taxon>Agaricomycotina</taxon>
        <taxon>Agaricomycetes</taxon>
        <taxon>Agaricomycetidae</taxon>
        <taxon>Agaricales</taxon>
        <taxon>Marasmiineae</taxon>
        <taxon>Mycenaceae</taxon>
        <taxon>Mycena</taxon>
    </lineage>
</organism>
<evidence type="ECO:0000313" key="1">
    <source>
        <dbReference type="EMBL" id="KAF7346768.1"/>
    </source>
</evidence>
<dbReference type="AlphaFoldDB" id="A0A8H7CTE0"/>